<feature type="transmembrane region" description="Helical" evidence="1">
    <location>
        <begin position="62"/>
        <end position="81"/>
    </location>
</feature>
<evidence type="ECO:0000313" key="2">
    <source>
        <dbReference type="EMBL" id="MBF8194133.1"/>
    </source>
</evidence>
<feature type="transmembrane region" description="Helical" evidence="1">
    <location>
        <begin position="88"/>
        <end position="109"/>
    </location>
</feature>
<dbReference type="RefSeq" id="WP_195902968.1">
    <property type="nucleotide sequence ID" value="NZ_JADOGI010000361.1"/>
</dbReference>
<evidence type="ECO:0000256" key="1">
    <source>
        <dbReference type="SAM" id="Phobius"/>
    </source>
</evidence>
<keyword evidence="1" id="KW-0812">Transmembrane</keyword>
<keyword evidence="3" id="KW-1185">Reference proteome</keyword>
<feature type="transmembrane region" description="Helical" evidence="1">
    <location>
        <begin position="141"/>
        <end position="160"/>
    </location>
</feature>
<feature type="transmembrane region" description="Helical" evidence="1">
    <location>
        <begin position="274"/>
        <end position="291"/>
    </location>
</feature>
<protein>
    <recommendedName>
        <fullName evidence="4">Dolichyl-phosphate-mannose-protein mannosyltransferase</fullName>
    </recommendedName>
</protein>
<dbReference type="AlphaFoldDB" id="A0A931AP22"/>
<feature type="transmembrane region" description="Helical" evidence="1">
    <location>
        <begin position="329"/>
        <end position="347"/>
    </location>
</feature>
<evidence type="ECO:0000313" key="3">
    <source>
        <dbReference type="Proteomes" id="UP000605361"/>
    </source>
</evidence>
<organism evidence="2 3">
    <name type="scientific">Nonomuraea cypriaca</name>
    <dbReference type="NCBI Taxonomy" id="1187855"/>
    <lineage>
        <taxon>Bacteria</taxon>
        <taxon>Bacillati</taxon>
        <taxon>Actinomycetota</taxon>
        <taxon>Actinomycetes</taxon>
        <taxon>Streptosporangiales</taxon>
        <taxon>Streptosporangiaceae</taxon>
        <taxon>Nonomuraea</taxon>
    </lineage>
</organism>
<feature type="transmembrane region" description="Helical" evidence="1">
    <location>
        <begin position="21"/>
        <end position="42"/>
    </location>
</feature>
<dbReference type="Proteomes" id="UP000605361">
    <property type="component" value="Unassembled WGS sequence"/>
</dbReference>
<name>A0A931AP22_9ACTN</name>
<gene>
    <name evidence="2" type="ORF">ITP53_52385</name>
</gene>
<sequence>MTIIRQEPAGLGRHVATRPALLLALAGLLYAAAQLLLVSPRIGIGWDEAVYASQYASHAPPAIFSAPRAQGVALLVAPVVAVTDSVPLLRLFLTAISALALCAAFAPWLRVRDGYTVPLAALLFAGTWLTLFYGNEAMPNLYVALSAVAATGLLVRPSRWPALGLATAFAVMSLMRPSDALVAAAVLGAAALAVPAWRRIASLAGIAAGLAVGWGQWLIEAELRFGGVAARLGDAAEHNVMGWTASVIEHARALDGPSLCRFGTNCGPVSPVALLWWLAIPVMAAAGVWAARRTGRFAPLLLAAGTGAALALPYLFYVDYAAPRFLMPAYALLSLPVAEAVTALLGLRRPLATVFGVGGVLAHLALQGGYAHGMSGNALSGRERVEEVAAELRQRGVRPPCLVYGESGVQLGYLLGCSSRGVIQRFGEREPAQLRTAMARGDQVVVVHTDVPPPPYVAAWRKDDLPGGWSAYHAPAAE</sequence>
<accession>A0A931AP22</accession>
<keyword evidence="1" id="KW-0472">Membrane</keyword>
<evidence type="ECO:0008006" key="4">
    <source>
        <dbReference type="Google" id="ProtNLM"/>
    </source>
</evidence>
<proteinExistence type="predicted"/>
<keyword evidence="1" id="KW-1133">Transmembrane helix</keyword>
<reference evidence="2" key="1">
    <citation type="submission" date="2020-11" db="EMBL/GenBank/DDBJ databases">
        <title>Whole-genome analyses of Nonomuraea sp. K274.</title>
        <authorList>
            <person name="Veyisoglu A."/>
        </authorList>
    </citation>
    <scope>NUCLEOTIDE SEQUENCE</scope>
    <source>
        <strain evidence="2">K274</strain>
    </source>
</reference>
<comment type="caution">
    <text evidence="2">The sequence shown here is derived from an EMBL/GenBank/DDBJ whole genome shotgun (WGS) entry which is preliminary data.</text>
</comment>
<feature type="transmembrane region" description="Helical" evidence="1">
    <location>
        <begin position="202"/>
        <end position="219"/>
    </location>
</feature>
<feature type="transmembrane region" description="Helical" evidence="1">
    <location>
        <begin position="180"/>
        <end position="197"/>
    </location>
</feature>
<feature type="transmembrane region" description="Helical" evidence="1">
    <location>
        <begin position="298"/>
        <end position="317"/>
    </location>
</feature>
<dbReference type="EMBL" id="JADOGI010000361">
    <property type="protein sequence ID" value="MBF8194133.1"/>
    <property type="molecule type" value="Genomic_DNA"/>
</dbReference>
<feature type="transmembrane region" description="Helical" evidence="1">
    <location>
        <begin position="115"/>
        <end position="134"/>
    </location>
</feature>